<dbReference type="CDD" id="cd07302">
    <property type="entry name" value="CHD"/>
    <property type="match status" value="1"/>
</dbReference>
<dbReference type="InterPro" id="IPR029787">
    <property type="entry name" value="Nucleotide_cyclase"/>
</dbReference>
<dbReference type="Proteomes" id="UP000184096">
    <property type="component" value="Chromosome I"/>
</dbReference>
<accession>A0A1M7T6J2</accession>
<sequence length="604" mass="66774">MQLEDFIDRGAFLPDERMDRRLAAVLAADVAGYSRLMGRDEERTLAQLKTLRKTLVDSTIAAYRGRIVKTTGDGMLVEFASAVDAVRCAVDVQRAMVRQSAAVPQDFRIEFRIGIHVGDIIIDDDDIFGDGVNIAARLEGIAQPGGICISDDAHRQIRGKVEIAFDDIGEQALKNIAEPMRVWRARIGDEAASAIRSPPVQQARTLALPDKPSIVVLPFDNMSSEAGQDYLADGIVEAITAALSSIRSFFVIARSSAFAYKGHPTNARDIGRELGVAYLLEGSVQKAGNRLRIIVQLIETEGGAHVWSSRFDGAIEDFFDLEDRITEQVAGALQPSIRIAEIERSRRKRPQDLGSYDYTMRAMPHVWALEKDESAKALELLEGALKVDPEYPLALALAGWCHAQRSVYNWADDIALSQAMARSLAERAANLSGDDPLILAVLGAVHTFVRNYGTARVLLERALALDPNCAWAWSRLGWIDNYSDQPKHAIEKFERALRLSPIDPMNFNNYTGIGSAHEISQDYDKAAALYRRALEERPNARWIYRNLASALSGAGRTEEAKLAFAEMLLSYPDLTVSKFKQAMVFSNAALDRMAENLRKLGLPD</sequence>
<dbReference type="GO" id="GO:0035556">
    <property type="term" value="P:intracellular signal transduction"/>
    <property type="evidence" value="ECO:0007669"/>
    <property type="project" value="InterPro"/>
</dbReference>
<dbReference type="AlphaFoldDB" id="A0A1M7T6J2"/>
<dbReference type="EMBL" id="LT670849">
    <property type="protein sequence ID" value="SHN66272.1"/>
    <property type="molecule type" value="Genomic_DNA"/>
</dbReference>
<dbReference type="PROSITE" id="PS50125">
    <property type="entry name" value="GUANYLATE_CYCLASE_2"/>
    <property type="match status" value="1"/>
</dbReference>
<dbReference type="InterPro" id="IPR011990">
    <property type="entry name" value="TPR-like_helical_dom_sf"/>
</dbReference>
<dbReference type="Pfam" id="PF14559">
    <property type="entry name" value="TPR_19"/>
    <property type="match status" value="1"/>
</dbReference>
<keyword evidence="4" id="KW-1185">Reference proteome</keyword>
<dbReference type="SUPFAM" id="SSF55073">
    <property type="entry name" value="Nucleotide cyclase"/>
    <property type="match status" value="1"/>
</dbReference>
<feature type="repeat" description="TPR" evidence="1">
    <location>
        <begin position="507"/>
        <end position="540"/>
    </location>
</feature>
<dbReference type="Gene3D" id="1.25.40.10">
    <property type="entry name" value="Tetratricopeptide repeat domain"/>
    <property type="match status" value="2"/>
</dbReference>
<dbReference type="InterPro" id="IPR001054">
    <property type="entry name" value="A/G_cyclase"/>
</dbReference>
<dbReference type="GO" id="GO:0006171">
    <property type="term" value="P:cAMP biosynthetic process"/>
    <property type="evidence" value="ECO:0007669"/>
    <property type="project" value="TreeGrafter"/>
</dbReference>
<feature type="domain" description="Guanylate cyclase" evidence="2">
    <location>
        <begin position="24"/>
        <end position="139"/>
    </location>
</feature>
<dbReference type="PANTHER" id="PTHR43081:SF19">
    <property type="entry name" value="PH-SENSITIVE ADENYLATE CYCLASE RV1264"/>
    <property type="match status" value="1"/>
</dbReference>
<evidence type="ECO:0000259" key="2">
    <source>
        <dbReference type="PROSITE" id="PS50125"/>
    </source>
</evidence>
<keyword evidence="1" id="KW-0802">TPR repeat</keyword>
<evidence type="ECO:0000256" key="1">
    <source>
        <dbReference type="PROSITE-ProRule" id="PRU00339"/>
    </source>
</evidence>
<dbReference type="PANTHER" id="PTHR43081">
    <property type="entry name" value="ADENYLATE CYCLASE, TERMINAL-DIFFERENTIATION SPECIFIC-RELATED"/>
    <property type="match status" value="1"/>
</dbReference>
<dbReference type="Gene3D" id="3.40.50.10070">
    <property type="entry name" value="TolB, N-terminal domain"/>
    <property type="match status" value="1"/>
</dbReference>
<evidence type="ECO:0000313" key="3">
    <source>
        <dbReference type="EMBL" id="SHN66272.1"/>
    </source>
</evidence>
<name>A0A1M7T6J2_9BRAD</name>
<dbReference type="RefSeq" id="WP_083587452.1">
    <property type="nucleotide sequence ID" value="NZ_LT670849.1"/>
</dbReference>
<dbReference type="GO" id="GO:0004016">
    <property type="term" value="F:adenylate cyclase activity"/>
    <property type="evidence" value="ECO:0007669"/>
    <property type="project" value="UniProtKB-ARBA"/>
</dbReference>
<organism evidence="3 4">
    <name type="scientific">Bradyrhizobium erythrophlei</name>
    <dbReference type="NCBI Taxonomy" id="1437360"/>
    <lineage>
        <taxon>Bacteria</taxon>
        <taxon>Pseudomonadati</taxon>
        <taxon>Pseudomonadota</taxon>
        <taxon>Alphaproteobacteria</taxon>
        <taxon>Hyphomicrobiales</taxon>
        <taxon>Nitrobacteraceae</taxon>
        <taxon>Bradyrhizobium</taxon>
    </lineage>
</organism>
<dbReference type="SUPFAM" id="SSF48452">
    <property type="entry name" value="TPR-like"/>
    <property type="match status" value="1"/>
</dbReference>
<dbReference type="Pfam" id="PF00211">
    <property type="entry name" value="Guanylate_cyc"/>
    <property type="match status" value="1"/>
</dbReference>
<dbReference type="InterPro" id="IPR050697">
    <property type="entry name" value="Adenylyl/Guanylyl_Cyclase_3/4"/>
</dbReference>
<dbReference type="SMART" id="SM00028">
    <property type="entry name" value="TPR"/>
    <property type="match status" value="4"/>
</dbReference>
<dbReference type="PROSITE" id="PS50005">
    <property type="entry name" value="TPR"/>
    <property type="match status" value="2"/>
</dbReference>
<dbReference type="Gene3D" id="3.30.70.1230">
    <property type="entry name" value="Nucleotide cyclase"/>
    <property type="match status" value="1"/>
</dbReference>
<evidence type="ECO:0000313" key="4">
    <source>
        <dbReference type="Proteomes" id="UP000184096"/>
    </source>
</evidence>
<dbReference type="OrthoDB" id="9807521at2"/>
<gene>
    <name evidence="3" type="ORF">SAMN05444170_0891</name>
</gene>
<proteinExistence type="predicted"/>
<dbReference type="InterPro" id="IPR019734">
    <property type="entry name" value="TPR_rpt"/>
</dbReference>
<feature type="repeat" description="TPR" evidence="1">
    <location>
        <begin position="470"/>
        <end position="503"/>
    </location>
</feature>
<protein>
    <submittedName>
        <fullName evidence="3">Adenylate cyclase</fullName>
    </submittedName>
</protein>
<reference evidence="4" key="1">
    <citation type="submission" date="2016-11" db="EMBL/GenBank/DDBJ databases">
        <authorList>
            <person name="Varghese N."/>
            <person name="Submissions S."/>
        </authorList>
    </citation>
    <scope>NUCLEOTIDE SEQUENCE [LARGE SCALE GENOMIC DNA]</scope>
    <source>
        <strain evidence="4">GAS401</strain>
    </source>
</reference>